<reference evidence="12" key="2">
    <citation type="submission" date="2010-05" db="EMBL/GenBank/DDBJ databases">
        <authorList>
            <person name="Almeida L.G."/>
            <person name="Nicolas M.F."/>
            <person name="Souza R.C."/>
            <person name="Vasconcelos A.T.R."/>
        </authorList>
    </citation>
    <scope>NUCLEOTIDE SEQUENCE</scope>
</reference>
<keyword evidence="8" id="KW-0325">Glycoprotein</keyword>
<keyword evidence="14" id="KW-1185">Reference proteome</keyword>
<keyword evidence="9" id="KW-0449">Lipoprotein</keyword>
<dbReference type="InterPro" id="IPR005817">
    <property type="entry name" value="Wnt"/>
</dbReference>
<dbReference type="GO" id="GO:0005109">
    <property type="term" value="F:frizzled binding"/>
    <property type="evidence" value="ECO:0007669"/>
    <property type="project" value="TreeGrafter"/>
</dbReference>
<evidence type="ECO:0000256" key="4">
    <source>
        <dbReference type="ARBA" id="ARBA00022525"/>
    </source>
</evidence>
<comment type="subcellular location">
    <subcellularLocation>
        <location evidence="1 10">Secreted</location>
        <location evidence="1 10">Extracellular space</location>
        <location evidence="1 10">Extracellular matrix</location>
    </subcellularLocation>
</comment>
<reference evidence="12 14" key="1">
    <citation type="journal article" date="2010" name="BMC Genomics">
        <title>Combination of measures distinguishes pre-miRNAs from other stem-loops in the genome of the newly sequenced Anopheles darlingi.</title>
        <authorList>
            <person name="Mendes N.D."/>
            <person name="Freitas A.T."/>
            <person name="Vasconcelos A.T."/>
            <person name="Sagot M.F."/>
        </authorList>
    </citation>
    <scope>NUCLEOTIDE SEQUENCE</scope>
</reference>
<keyword evidence="5" id="KW-0272">Extracellular matrix</keyword>
<dbReference type="FunCoup" id="W5JRR5">
    <property type="interactions" value="124"/>
</dbReference>
<dbReference type="Proteomes" id="UP000000673">
    <property type="component" value="Unassembled WGS sequence"/>
</dbReference>
<evidence type="ECO:0000256" key="10">
    <source>
        <dbReference type="RuleBase" id="RU003500"/>
    </source>
</evidence>
<dbReference type="GO" id="GO:0045165">
    <property type="term" value="P:cell fate commitment"/>
    <property type="evidence" value="ECO:0007669"/>
    <property type="project" value="TreeGrafter"/>
</dbReference>
<dbReference type="InterPro" id="IPR009143">
    <property type="entry name" value="Wnt6"/>
</dbReference>
<dbReference type="InterPro" id="IPR043158">
    <property type="entry name" value="Wnt_C"/>
</dbReference>
<dbReference type="GO" id="GO:0005125">
    <property type="term" value="F:cytokine activity"/>
    <property type="evidence" value="ECO:0007669"/>
    <property type="project" value="TreeGrafter"/>
</dbReference>
<protein>
    <recommendedName>
        <fullName evidence="10">Protein Wnt</fullName>
    </recommendedName>
</protein>
<name>W5JRR5_ANODA</name>
<dbReference type="EMBL" id="ADMH02000660">
    <property type="protein sequence ID" value="ETN65414.1"/>
    <property type="molecule type" value="Genomic_DNA"/>
</dbReference>
<keyword evidence="4" id="KW-0964">Secreted</keyword>
<dbReference type="GO" id="GO:0060070">
    <property type="term" value="P:canonical Wnt signaling pathway"/>
    <property type="evidence" value="ECO:0007669"/>
    <property type="project" value="TreeGrafter"/>
</dbReference>
<evidence type="ECO:0000256" key="3">
    <source>
        <dbReference type="ARBA" id="ARBA00022473"/>
    </source>
</evidence>
<evidence type="ECO:0000256" key="5">
    <source>
        <dbReference type="ARBA" id="ARBA00022530"/>
    </source>
</evidence>
<proteinExistence type="inferred from homology"/>
<comment type="function">
    <text evidence="10">Ligand for members of the frizzled family of seven transmembrane receptors.</text>
</comment>
<sequence length="503" mass="54761">MADGGGRDGPKPKPVIEVNDRRHKQQQQQQRESDKVSGELSGIDFVMDETRGLARAEGSNVLLEPERVCESKHRKSRRLSGRLADICKNDTSLMREIHRGISLGFRECESQFRHSMWNCSWTIKRSMRRILAKALAIRSELSVVGAIGVTVRFNHTAFVHAITAAGITYAVTKACTMGDLLECSCQKHSRAKEDGRGHGAGAGVGRRGGQAARRGQQQASGGGPASPTSRTNVAGILIAPYQPNPSYSMEGAGSNPDRGQRHLKPSGPPRTAVGGATIGPGPAAGGSRPELPATLTILTSGQEEKWKWGGCDDNVNFGVRKSKDFLDARLRKKSDIKTLVRLHNSNAGRLAVKQFMRLECKCHGLSGSCTTKTCWMKLPPFAEVGARLKEHFDGATKVIARNDGHSFMPDEVTIKLPTRRDLVYTEDSDDFCEPNGQSGSLGTHGRVCNISSSGIDGCSLMCCKRGQTHSQVEVRRNCNCSFKWCCEVTCSTCIDIQDVYTCK</sequence>
<evidence type="ECO:0000256" key="1">
    <source>
        <dbReference type="ARBA" id="ARBA00004498"/>
    </source>
</evidence>
<organism evidence="12">
    <name type="scientific">Anopheles darlingi</name>
    <name type="common">Mosquito</name>
    <dbReference type="NCBI Taxonomy" id="43151"/>
    <lineage>
        <taxon>Eukaryota</taxon>
        <taxon>Metazoa</taxon>
        <taxon>Ecdysozoa</taxon>
        <taxon>Arthropoda</taxon>
        <taxon>Hexapoda</taxon>
        <taxon>Insecta</taxon>
        <taxon>Pterygota</taxon>
        <taxon>Neoptera</taxon>
        <taxon>Endopterygota</taxon>
        <taxon>Diptera</taxon>
        <taxon>Nematocera</taxon>
        <taxon>Culicoidea</taxon>
        <taxon>Culicidae</taxon>
        <taxon>Anophelinae</taxon>
        <taxon>Anopheles</taxon>
    </lineage>
</organism>
<dbReference type="STRING" id="43151.W5JRR5"/>
<dbReference type="FunFam" id="3.30.2460.20:FF:000001">
    <property type="entry name" value="Wnt homolog"/>
    <property type="match status" value="1"/>
</dbReference>
<dbReference type="PROSITE" id="PS00246">
    <property type="entry name" value="WNT1"/>
    <property type="match status" value="1"/>
</dbReference>
<feature type="region of interest" description="Disordered" evidence="11">
    <location>
        <begin position="244"/>
        <end position="291"/>
    </location>
</feature>
<dbReference type="Pfam" id="PF00110">
    <property type="entry name" value="wnt"/>
    <property type="match status" value="1"/>
</dbReference>
<feature type="compositionally biased region" description="Basic and acidic residues" evidence="11">
    <location>
        <begin position="1"/>
        <end position="11"/>
    </location>
</feature>
<dbReference type="eggNOG" id="KOG3913">
    <property type="taxonomic scope" value="Eukaryota"/>
</dbReference>
<dbReference type="GO" id="GO:0007517">
    <property type="term" value="P:muscle organ development"/>
    <property type="evidence" value="ECO:0007669"/>
    <property type="project" value="UniProtKB-ARBA"/>
</dbReference>
<dbReference type="VEuPathDB" id="VectorBase:ADAR2_007556"/>
<evidence type="ECO:0000313" key="14">
    <source>
        <dbReference type="Proteomes" id="UP000000673"/>
    </source>
</evidence>
<dbReference type="AlphaFoldDB" id="W5JRR5"/>
<dbReference type="PRINTS" id="PR01349">
    <property type="entry name" value="WNTPROTEIN"/>
</dbReference>
<evidence type="ECO:0000256" key="8">
    <source>
        <dbReference type="ARBA" id="ARBA00023180"/>
    </source>
</evidence>
<dbReference type="GO" id="GO:0060560">
    <property type="term" value="P:developmental growth involved in morphogenesis"/>
    <property type="evidence" value="ECO:0007669"/>
    <property type="project" value="UniProtKB-ARBA"/>
</dbReference>
<dbReference type="OMA" id="EISRQFM"/>
<keyword evidence="7" id="KW-1015">Disulfide bond</keyword>
<evidence type="ECO:0000256" key="2">
    <source>
        <dbReference type="ARBA" id="ARBA00005683"/>
    </source>
</evidence>
<gene>
    <name evidence="12" type="ORF">AND_002819</name>
</gene>
<dbReference type="GO" id="GO:0030182">
    <property type="term" value="P:neuron differentiation"/>
    <property type="evidence" value="ECO:0007669"/>
    <property type="project" value="TreeGrafter"/>
</dbReference>
<dbReference type="SMART" id="SM00097">
    <property type="entry name" value="WNT1"/>
    <property type="match status" value="1"/>
</dbReference>
<dbReference type="PANTHER" id="PTHR12027">
    <property type="entry name" value="WNT RELATED"/>
    <property type="match status" value="1"/>
</dbReference>
<evidence type="ECO:0000256" key="7">
    <source>
        <dbReference type="ARBA" id="ARBA00023157"/>
    </source>
</evidence>
<dbReference type="CDD" id="cd19338">
    <property type="entry name" value="Wnt_Wnt6"/>
    <property type="match status" value="1"/>
</dbReference>
<feature type="compositionally biased region" description="Low complexity" evidence="11">
    <location>
        <begin position="209"/>
        <end position="219"/>
    </location>
</feature>
<keyword evidence="6 10" id="KW-0879">Wnt signaling pathway</keyword>
<accession>W5JRR5</accession>
<evidence type="ECO:0000313" key="12">
    <source>
        <dbReference type="EMBL" id="ETN65414.1"/>
    </source>
</evidence>
<comment type="similarity">
    <text evidence="2 10">Belongs to the Wnt family.</text>
</comment>
<evidence type="ECO:0000256" key="6">
    <source>
        <dbReference type="ARBA" id="ARBA00022687"/>
    </source>
</evidence>
<feature type="compositionally biased region" description="Gly residues" evidence="11">
    <location>
        <begin position="198"/>
        <end position="208"/>
    </location>
</feature>
<feature type="region of interest" description="Disordered" evidence="11">
    <location>
        <begin position="190"/>
        <end position="231"/>
    </location>
</feature>
<dbReference type="GO" id="GO:0000902">
    <property type="term" value="P:cell morphogenesis"/>
    <property type="evidence" value="ECO:0007669"/>
    <property type="project" value="UniProtKB-ARBA"/>
</dbReference>
<dbReference type="Gene3D" id="3.30.2460.20">
    <property type="match status" value="1"/>
</dbReference>
<feature type="region of interest" description="Disordered" evidence="11">
    <location>
        <begin position="1"/>
        <end position="40"/>
    </location>
</feature>
<dbReference type="HOGENOM" id="CLU_033039_1_3_1"/>
<keyword evidence="3 10" id="KW-0217">Developmental protein</keyword>
<reference evidence="12" key="3">
    <citation type="journal article" date="2013" name="Nucleic Acids Res.">
        <title>The genome of Anopheles darlingi, the main neotropical malaria vector.</title>
        <authorList>
            <person name="Marinotti O."/>
            <person name="Cerqueira G.C."/>
            <person name="de Almeida L.G."/>
            <person name="Ferro M.I."/>
            <person name="Loreto E.L."/>
            <person name="Zaha A."/>
            <person name="Teixeira S.M."/>
            <person name="Wespiser A.R."/>
            <person name="Almeida E Silva A."/>
            <person name="Schlindwein A.D."/>
            <person name="Pacheco A.C."/>
            <person name="Silva A.L."/>
            <person name="Graveley B.R."/>
            <person name="Walenz B.P."/>
            <person name="Lima Bde A."/>
            <person name="Ribeiro C.A."/>
            <person name="Nunes-Silva C.G."/>
            <person name="de Carvalho C.R."/>
            <person name="Soares C.M."/>
            <person name="de Menezes C.B."/>
            <person name="Matiolli C."/>
            <person name="Caffrey D."/>
            <person name="Araujo D.A."/>
            <person name="de Oliveira D.M."/>
            <person name="Golenbock D."/>
            <person name="Grisard E.C."/>
            <person name="Fantinatti-Garboggini F."/>
            <person name="de Carvalho F.M."/>
            <person name="Barcellos F.G."/>
            <person name="Prosdocimi F."/>
            <person name="May G."/>
            <person name="Azevedo Junior G.M."/>
            <person name="Guimaraes G.M."/>
            <person name="Goldman G.H."/>
            <person name="Padilha I.Q."/>
            <person name="Batista Jda S."/>
            <person name="Ferro J.A."/>
            <person name="Ribeiro J.M."/>
            <person name="Fietto J.L."/>
            <person name="Dabbas K.M."/>
            <person name="Cerdeira L."/>
            <person name="Agnez-Lima L.F."/>
            <person name="Brocchi M."/>
            <person name="de Carvalho M.O."/>
            <person name="Teixeira Mde M."/>
            <person name="Diniz Maia Mde M."/>
            <person name="Goldman M.H."/>
            <person name="Cruz Schneider M.P."/>
            <person name="Felipe M.S."/>
            <person name="Hungria M."/>
            <person name="Nicolas M.F."/>
            <person name="Pereira M."/>
            <person name="Montes M.A."/>
            <person name="Cantao M.E."/>
            <person name="Vincentz M."/>
            <person name="Rafael M.S."/>
            <person name="Silverman N."/>
            <person name="Stoco P.H."/>
            <person name="Souza R.C."/>
            <person name="Vicentini R."/>
            <person name="Gazzinelli R.T."/>
            <person name="Neves Rde O."/>
            <person name="Silva R."/>
            <person name="Astolfi-Filho S."/>
            <person name="Maciel T.E."/>
            <person name="Urmenyi T.P."/>
            <person name="Tadei W.P."/>
            <person name="Camargo E.P."/>
            <person name="de Vasconcelos A.T."/>
        </authorList>
    </citation>
    <scope>NUCLEOTIDE SEQUENCE</scope>
</reference>
<dbReference type="GO" id="GO:0005615">
    <property type="term" value="C:extracellular space"/>
    <property type="evidence" value="ECO:0007669"/>
    <property type="project" value="TreeGrafter"/>
</dbReference>
<dbReference type="InterPro" id="IPR018161">
    <property type="entry name" value="Wnt_CS"/>
</dbReference>
<reference evidence="13" key="4">
    <citation type="submission" date="2015-06" db="UniProtKB">
        <authorList>
            <consortium name="EnsemblMetazoa"/>
        </authorList>
    </citation>
    <scope>IDENTIFICATION</scope>
</reference>
<dbReference type="VEuPathDB" id="VectorBase:ADAC002819"/>
<dbReference type="EnsemblMetazoa" id="ADAC002819-RA">
    <property type="protein sequence ID" value="ADAC002819-PA"/>
    <property type="gene ID" value="ADAC002819"/>
</dbReference>
<evidence type="ECO:0000313" key="13">
    <source>
        <dbReference type="EnsemblMetazoa" id="ADAC002819-PA"/>
    </source>
</evidence>
<dbReference type="PANTHER" id="PTHR12027:SF72">
    <property type="entry name" value="PROTEIN WNT-6"/>
    <property type="match status" value="1"/>
</dbReference>
<evidence type="ECO:0000256" key="9">
    <source>
        <dbReference type="ARBA" id="ARBA00023288"/>
    </source>
</evidence>
<evidence type="ECO:0000256" key="11">
    <source>
        <dbReference type="SAM" id="MobiDB-lite"/>
    </source>
</evidence>